<accession>W2XZT4</accession>
<sequence length="86" mass="9883">MSTSGRILVLRKPLWGGPTIMIVLPKLVRVSWMRSAARCTILVGPIWLPWRYGMSMRKLVPRRLRLACLAKTSRSSGRRFSAKVFR</sequence>
<dbReference type="AlphaFoldDB" id="W2XZT4"/>
<dbReference type="Proteomes" id="UP000018948">
    <property type="component" value="Unassembled WGS sequence"/>
</dbReference>
<evidence type="ECO:0000313" key="2">
    <source>
        <dbReference type="Proteomes" id="UP000018948"/>
    </source>
</evidence>
<organism evidence="1 2">
    <name type="scientific">Phytophthora nicotianae P10297</name>
    <dbReference type="NCBI Taxonomy" id="1317064"/>
    <lineage>
        <taxon>Eukaryota</taxon>
        <taxon>Sar</taxon>
        <taxon>Stramenopiles</taxon>
        <taxon>Oomycota</taxon>
        <taxon>Peronosporomycetes</taxon>
        <taxon>Peronosporales</taxon>
        <taxon>Peronosporaceae</taxon>
        <taxon>Phytophthora</taxon>
    </lineage>
</organism>
<protein>
    <submittedName>
        <fullName evidence="1">Uncharacterized protein</fullName>
    </submittedName>
</protein>
<comment type="caution">
    <text evidence="1">The sequence shown here is derived from an EMBL/GenBank/DDBJ whole genome shotgun (WGS) entry which is preliminary data.</text>
</comment>
<dbReference type="EMBL" id="ANIY01005232">
    <property type="protein sequence ID" value="ETP28007.1"/>
    <property type="molecule type" value="Genomic_DNA"/>
</dbReference>
<proteinExistence type="predicted"/>
<name>W2XZT4_PHYNI</name>
<gene>
    <name evidence="1" type="ORF">F442_22708</name>
</gene>
<evidence type="ECO:0000313" key="1">
    <source>
        <dbReference type="EMBL" id="ETP28007.1"/>
    </source>
</evidence>
<reference evidence="1 2" key="1">
    <citation type="submission" date="2013-11" db="EMBL/GenBank/DDBJ databases">
        <title>The Genome Sequence of Phytophthora parasitica P10297.</title>
        <authorList>
            <consortium name="The Broad Institute Genomics Platform"/>
            <person name="Russ C."/>
            <person name="Tyler B."/>
            <person name="Panabieres F."/>
            <person name="Shan W."/>
            <person name="Tripathy S."/>
            <person name="Grunwald N."/>
            <person name="Machado M."/>
            <person name="Johnson C.S."/>
            <person name="Walker B."/>
            <person name="Young S.K."/>
            <person name="Zeng Q."/>
            <person name="Gargeya S."/>
            <person name="Fitzgerald M."/>
            <person name="Haas B."/>
            <person name="Abouelleil A."/>
            <person name="Allen A.W."/>
            <person name="Alvarado L."/>
            <person name="Arachchi H.M."/>
            <person name="Berlin A.M."/>
            <person name="Chapman S.B."/>
            <person name="Gainer-Dewar J."/>
            <person name="Goldberg J."/>
            <person name="Griggs A."/>
            <person name="Gujja S."/>
            <person name="Hansen M."/>
            <person name="Howarth C."/>
            <person name="Imamovic A."/>
            <person name="Ireland A."/>
            <person name="Larimer J."/>
            <person name="McCowan C."/>
            <person name="Murphy C."/>
            <person name="Pearson M."/>
            <person name="Poon T.W."/>
            <person name="Priest M."/>
            <person name="Roberts A."/>
            <person name="Saif S."/>
            <person name="Shea T."/>
            <person name="Sisk P."/>
            <person name="Sykes S."/>
            <person name="Wortman J."/>
            <person name="Nusbaum C."/>
            <person name="Birren B."/>
        </authorList>
    </citation>
    <scope>NUCLEOTIDE SEQUENCE [LARGE SCALE GENOMIC DNA]</scope>
    <source>
        <strain evidence="1 2">P10297</strain>
    </source>
</reference>